<comment type="caution">
    <text evidence="1">The sequence shown here is derived from an EMBL/GenBank/DDBJ whole genome shotgun (WGS) entry which is preliminary data.</text>
</comment>
<name>A0A368GDL2_ANCCA</name>
<accession>A0A368GDL2</accession>
<dbReference type="Proteomes" id="UP000252519">
    <property type="component" value="Unassembled WGS sequence"/>
</dbReference>
<reference evidence="1 2" key="1">
    <citation type="submission" date="2014-10" db="EMBL/GenBank/DDBJ databases">
        <title>Draft genome of the hookworm Ancylostoma caninum.</title>
        <authorList>
            <person name="Mitreva M."/>
        </authorList>
    </citation>
    <scope>NUCLEOTIDE SEQUENCE [LARGE SCALE GENOMIC DNA]</scope>
    <source>
        <strain evidence="1 2">Baltimore</strain>
    </source>
</reference>
<proteinExistence type="predicted"/>
<sequence>METFERDTERKRQFQADTAIEDDLQKQLSRLDEVNTATHIGSVPNSECSTGAHRRRSFHNLLESSQHSSKGHLSGWNISRGKNLFEVLF</sequence>
<gene>
    <name evidence="1" type="ORF">ANCCAN_11591</name>
</gene>
<dbReference type="AlphaFoldDB" id="A0A368GDL2"/>
<dbReference type="OrthoDB" id="10558423at2759"/>
<protein>
    <submittedName>
        <fullName evidence="1">Uncharacterized protein</fullName>
    </submittedName>
</protein>
<dbReference type="EMBL" id="JOJR01000194">
    <property type="protein sequence ID" value="RCN42442.1"/>
    <property type="molecule type" value="Genomic_DNA"/>
</dbReference>
<keyword evidence="2" id="KW-1185">Reference proteome</keyword>
<evidence type="ECO:0000313" key="1">
    <source>
        <dbReference type="EMBL" id="RCN42442.1"/>
    </source>
</evidence>
<evidence type="ECO:0000313" key="2">
    <source>
        <dbReference type="Proteomes" id="UP000252519"/>
    </source>
</evidence>
<organism evidence="1 2">
    <name type="scientific">Ancylostoma caninum</name>
    <name type="common">Dog hookworm</name>
    <dbReference type="NCBI Taxonomy" id="29170"/>
    <lineage>
        <taxon>Eukaryota</taxon>
        <taxon>Metazoa</taxon>
        <taxon>Ecdysozoa</taxon>
        <taxon>Nematoda</taxon>
        <taxon>Chromadorea</taxon>
        <taxon>Rhabditida</taxon>
        <taxon>Rhabditina</taxon>
        <taxon>Rhabditomorpha</taxon>
        <taxon>Strongyloidea</taxon>
        <taxon>Ancylostomatidae</taxon>
        <taxon>Ancylostomatinae</taxon>
        <taxon>Ancylostoma</taxon>
    </lineage>
</organism>